<name>K0WYE4_9BACT</name>
<evidence type="ECO:0000313" key="1">
    <source>
        <dbReference type="EMBL" id="EJZ64253.1"/>
    </source>
</evidence>
<proteinExistence type="predicted"/>
<dbReference type="Proteomes" id="UP000006044">
    <property type="component" value="Unassembled WGS sequence"/>
</dbReference>
<dbReference type="EMBL" id="ADLE01000009">
    <property type="protein sequence ID" value="EJZ64253.1"/>
    <property type="molecule type" value="Genomic_DNA"/>
</dbReference>
<dbReference type="eggNOG" id="ENOG502ZQ7Q">
    <property type="taxonomic scope" value="Bacteria"/>
</dbReference>
<protein>
    <submittedName>
        <fullName evidence="1">Uncharacterized protein</fullName>
    </submittedName>
</protein>
<comment type="caution">
    <text evidence="1">The sequence shown here is derived from an EMBL/GenBank/DDBJ whole genome shotgun (WGS) entry which is preliminary data.</text>
</comment>
<dbReference type="GeneID" id="77848778"/>
<organism evidence="1 2">
    <name type="scientific">Barnesiella intestinihominis YIT 11860</name>
    <dbReference type="NCBI Taxonomy" id="742726"/>
    <lineage>
        <taxon>Bacteria</taxon>
        <taxon>Pseudomonadati</taxon>
        <taxon>Bacteroidota</taxon>
        <taxon>Bacteroidia</taxon>
        <taxon>Bacteroidales</taxon>
        <taxon>Barnesiellaceae</taxon>
        <taxon>Barnesiella</taxon>
    </lineage>
</organism>
<dbReference type="RefSeq" id="WP_008861974.1">
    <property type="nucleotide sequence ID" value="NZ_JH815204.1"/>
</dbReference>
<dbReference type="HOGENOM" id="CLU_1640477_0_0_10"/>
<sequence>MEIPSIQLSLEHIEELDFTCPAAKKSINIGKEIIPVKFVVNIYPDVKRDYFKLITGVRYIRRRNFIGQELLFYRIAVVYKIEKLKDFVKLENSQVTVDTRLLALLLSISIGSMRGMLALRTQNTVFKNYPLPLINVSEILTSMNITDSEGIWENLNIYYNN</sequence>
<dbReference type="PATRIC" id="fig|742726.3.peg.1591"/>
<gene>
    <name evidence="1" type="ORF">HMPREF9448_01513</name>
</gene>
<dbReference type="OrthoDB" id="595022at2"/>
<accession>K0WYE4</accession>
<dbReference type="AlphaFoldDB" id="K0WYE4"/>
<evidence type="ECO:0000313" key="2">
    <source>
        <dbReference type="Proteomes" id="UP000006044"/>
    </source>
</evidence>
<keyword evidence="2" id="KW-1185">Reference proteome</keyword>
<reference evidence="1 2" key="1">
    <citation type="submission" date="2012-08" db="EMBL/GenBank/DDBJ databases">
        <title>The Genome Sequence of Barnesiella intestinihominis YIT 11860.</title>
        <authorList>
            <consortium name="The Broad Institute Genome Sequencing Platform"/>
            <person name="Earl A."/>
            <person name="Ward D."/>
            <person name="Feldgarden M."/>
            <person name="Gevers D."/>
            <person name="Morotomi M."/>
            <person name="Walker B."/>
            <person name="Young S.K."/>
            <person name="Zeng Q."/>
            <person name="Gargeya S."/>
            <person name="Fitzgerald M."/>
            <person name="Haas B."/>
            <person name="Abouelleil A."/>
            <person name="Alvarado L."/>
            <person name="Arachchi H.M."/>
            <person name="Berlin A.M."/>
            <person name="Chapman S.B."/>
            <person name="Goldberg J."/>
            <person name="Griggs A."/>
            <person name="Gujja S."/>
            <person name="Hansen M."/>
            <person name="Howarth C."/>
            <person name="Imamovic A."/>
            <person name="Larimer J."/>
            <person name="McCowen C."/>
            <person name="Montmayeur A."/>
            <person name="Murphy C."/>
            <person name="Neiman D."/>
            <person name="Pearson M."/>
            <person name="Priest M."/>
            <person name="Roberts A."/>
            <person name="Saif S."/>
            <person name="Shea T."/>
            <person name="Sisk P."/>
            <person name="Sykes S."/>
            <person name="Wortman J."/>
            <person name="Nusbaum C."/>
            <person name="Birren B."/>
        </authorList>
    </citation>
    <scope>NUCLEOTIDE SEQUENCE [LARGE SCALE GENOMIC DNA]</scope>
    <source>
        <strain evidence="1 2">YIT 11860</strain>
    </source>
</reference>
<dbReference type="STRING" id="742726.HMPREF9448_01513"/>